<evidence type="ECO:0000313" key="2">
    <source>
        <dbReference type="EMBL" id="MFD2758277.1"/>
    </source>
</evidence>
<reference evidence="3" key="1">
    <citation type="journal article" date="2019" name="Int. J. Syst. Evol. Microbiol.">
        <title>The Global Catalogue of Microorganisms (GCM) 10K type strain sequencing project: providing services to taxonomists for standard genome sequencing and annotation.</title>
        <authorList>
            <consortium name="The Broad Institute Genomics Platform"/>
            <consortium name="The Broad Institute Genome Sequencing Center for Infectious Disease"/>
            <person name="Wu L."/>
            <person name="Ma J."/>
        </authorList>
    </citation>
    <scope>NUCLEOTIDE SEQUENCE [LARGE SCALE GENOMIC DNA]</scope>
    <source>
        <strain evidence="3">TISTR 1514</strain>
    </source>
</reference>
<name>A0ABW5UX58_9MICO</name>
<dbReference type="PROSITE" id="PS51097">
    <property type="entry name" value="PTS_EIIA_TYPE_5"/>
    <property type="match status" value="1"/>
</dbReference>
<dbReference type="Pfam" id="PF03829">
    <property type="entry name" value="PTSIIA_gutA"/>
    <property type="match status" value="1"/>
</dbReference>
<sequence length="122" mass="12813">MANIWSTTVSHIGPDTNDMIEAGVVILFGEPVPPALADVSVVHRDAVELERDFAAGDTFVLGDARYTIDAVGDIANKNLRELGHIVIYVNQPEQELLPGAVLATGATPVAPAVGAELRIEAA</sequence>
<gene>
    <name evidence="2" type="ORF">ACFSW7_07785</name>
</gene>
<accession>A0ABW5UX58</accession>
<dbReference type="RefSeq" id="WP_019619618.1">
    <property type="nucleotide sequence ID" value="NZ_JBHUNE010000006.1"/>
</dbReference>
<feature type="modified residue" description="Phosphohistidine; by HPr" evidence="1">
    <location>
        <position position="43"/>
    </location>
</feature>
<dbReference type="PANTHER" id="PTHR40398">
    <property type="entry name" value="PTS SYSTEM GLUCITOL/SORBITOL-SPECIFIC EIIA COMPONENT"/>
    <property type="match status" value="1"/>
</dbReference>
<dbReference type="PANTHER" id="PTHR40398:SF1">
    <property type="entry name" value="PTS SYSTEM GLUCITOL_SORBITOL-SPECIFIC EIIA COMPONENT"/>
    <property type="match status" value="1"/>
</dbReference>
<proteinExistence type="predicted"/>
<dbReference type="InterPro" id="IPR036665">
    <property type="entry name" value="PTS_IIA_glucitol/sorbitol_sf"/>
</dbReference>
<comment type="caution">
    <text evidence="2">The sequence shown here is derived from an EMBL/GenBank/DDBJ whole genome shotgun (WGS) entry which is preliminary data.</text>
</comment>
<dbReference type="SUPFAM" id="SSF141530">
    <property type="entry name" value="PTSIIA/GutA-like"/>
    <property type="match status" value="1"/>
</dbReference>
<dbReference type="Gene3D" id="2.40.33.40">
    <property type="entry name" value="Phosphotransferase system, glucitol/sorbitol-specific IIA component"/>
    <property type="match status" value="1"/>
</dbReference>
<keyword evidence="3" id="KW-1185">Reference proteome</keyword>
<organism evidence="2 3">
    <name type="scientific">Gulosibacter faecalis</name>
    <dbReference type="NCBI Taxonomy" id="272240"/>
    <lineage>
        <taxon>Bacteria</taxon>
        <taxon>Bacillati</taxon>
        <taxon>Actinomycetota</taxon>
        <taxon>Actinomycetes</taxon>
        <taxon>Micrococcales</taxon>
        <taxon>Microbacteriaceae</taxon>
        <taxon>Gulosibacter</taxon>
    </lineage>
</organism>
<evidence type="ECO:0000313" key="3">
    <source>
        <dbReference type="Proteomes" id="UP001597492"/>
    </source>
</evidence>
<dbReference type="InterPro" id="IPR004716">
    <property type="entry name" value="PTS_IIA_glucitol/sorbitol-sp"/>
</dbReference>
<evidence type="ECO:0000256" key="1">
    <source>
        <dbReference type="PROSITE-ProRule" id="PRU00420"/>
    </source>
</evidence>
<dbReference type="EMBL" id="JBHUNE010000006">
    <property type="protein sequence ID" value="MFD2758277.1"/>
    <property type="molecule type" value="Genomic_DNA"/>
</dbReference>
<dbReference type="Proteomes" id="UP001597492">
    <property type="component" value="Unassembled WGS sequence"/>
</dbReference>
<protein>
    <submittedName>
        <fullName evidence="2">PTS glucitol/sorbitol transporter subunit IIA</fullName>
    </submittedName>
</protein>